<feature type="domain" description="BTB" evidence="3">
    <location>
        <begin position="64"/>
        <end position="143"/>
    </location>
</feature>
<feature type="compositionally biased region" description="Polar residues" evidence="2">
    <location>
        <begin position="24"/>
        <end position="33"/>
    </location>
</feature>
<dbReference type="SMART" id="SM00225">
    <property type="entry name" value="BTB"/>
    <property type="match status" value="1"/>
</dbReference>
<evidence type="ECO:0000256" key="2">
    <source>
        <dbReference type="SAM" id="MobiDB-lite"/>
    </source>
</evidence>
<sequence>MASLVLSRTAPGPLRTHSHPAKSSAWSSPQSPVATPRLRGDEVIMHDDEHLAHLALLFNNTKYSDMVLVAEAPWGMCAGMAPERRRFYCHRAILASRSSYFDRMFGSGMREMEEREVVLTDCPPDALESVLRFCYMGECRLPRRDMLSLLVLADRLDIPDLTALAEKVVLNNVNQDTFGDYLDVASSRRLQRLEAKCIDYLLANFEKAATQETLKRLSLETLMAVLQSDNLRVPSELHVFHAVLTWLDADPGRSTVAAQVLQLVRFPTMTQAELCQVGDHPLVAGDPLVQELLLRAFLHVCNPPQRHVLPPEIFTMTFQAASEEVEALYRPRALTAAAAFEFTGGLQFWRVPISGVYRITARGAKAADGACRCGGRGAILSGLFSLEKGQRLRVLCGGMSARGPHGNSGGGGGTYVIVEDEDEPLIVAGGGGGTRGAEHDFDGLDASLEEDAMDSLCTNPSEQGLGGQYGCGGQGSPYLGLGGGGGGYRHAGAGGNATSANGLSLWASESSDAHCVELGGFGGGAGGCGGGGGGGFSGGGGGPGGGGGGSFIHYDALDISKEVGHEGHGSAELVYVAPSARSLRTQILEHSALRSVKSAPAAKLGPNRWGF</sequence>
<dbReference type="CDD" id="cd18186">
    <property type="entry name" value="BTB_POZ_ZBTB_KLHL-like"/>
    <property type="match status" value="1"/>
</dbReference>
<dbReference type="InterPro" id="IPR011333">
    <property type="entry name" value="SKP1/BTB/POZ_sf"/>
</dbReference>
<dbReference type="InterPro" id="IPR000210">
    <property type="entry name" value="BTB/POZ_dom"/>
</dbReference>
<dbReference type="EMBL" id="JALJOT010000012">
    <property type="protein sequence ID" value="KAK9904851.1"/>
    <property type="molecule type" value="Genomic_DNA"/>
</dbReference>
<dbReference type="SUPFAM" id="SSF54695">
    <property type="entry name" value="POZ domain"/>
    <property type="match status" value="1"/>
</dbReference>
<dbReference type="PANTHER" id="PTHR24410:SF23">
    <property type="entry name" value="BTB DOMAIN-CONTAINING PROTEIN-RELATED"/>
    <property type="match status" value="1"/>
</dbReference>
<feature type="region of interest" description="Disordered" evidence="2">
    <location>
        <begin position="1"/>
        <end position="34"/>
    </location>
</feature>
<organism evidence="4 5">
    <name type="scientific">Coccomyxa subellipsoidea</name>
    <dbReference type="NCBI Taxonomy" id="248742"/>
    <lineage>
        <taxon>Eukaryota</taxon>
        <taxon>Viridiplantae</taxon>
        <taxon>Chlorophyta</taxon>
        <taxon>core chlorophytes</taxon>
        <taxon>Trebouxiophyceae</taxon>
        <taxon>Trebouxiophyceae incertae sedis</taxon>
        <taxon>Coccomyxaceae</taxon>
        <taxon>Coccomyxa</taxon>
    </lineage>
</organism>
<evidence type="ECO:0000259" key="3">
    <source>
        <dbReference type="PROSITE" id="PS50097"/>
    </source>
</evidence>
<keyword evidence="5" id="KW-1185">Reference proteome</keyword>
<evidence type="ECO:0000313" key="5">
    <source>
        <dbReference type="Proteomes" id="UP001491310"/>
    </source>
</evidence>
<dbReference type="Gene3D" id="3.30.710.10">
    <property type="entry name" value="Potassium Channel Kv1.1, Chain A"/>
    <property type="match status" value="1"/>
</dbReference>
<reference evidence="4 5" key="1">
    <citation type="journal article" date="2024" name="Nat. Commun.">
        <title>Phylogenomics reveals the evolutionary origins of lichenization in chlorophyte algae.</title>
        <authorList>
            <person name="Puginier C."/>
            <person name="Libourel C."/>
            <person name="Otte J."/>
            <person name="Skaloud P."/>
            <person name="Haon M."/>
            <person name="Grisel S."/>
            <person name="Petersen M."/>
            <person name="Berrin J.G."/>
            <person name="Delaux P.M."/>
            <person name="Dal Grande F."/>
            <person name="Keller J."/>
        </authorList>
    </citation>
    <scope>NUCLEOTIDE SEQUENCE [LARGE SCALE GENOMIC DNA]</scope>
    <source>
        <strain evidence="4 5">SAG 216-7</strain>
    </source>
</reference>
<dbReference type="InterPro" id="IPR011705">
    <property type="entry name" value="BACK"/>
</dbReference>
<evidence type="ECO:0000256" key="1">
    <source>
        <dbReference type="ARBA" id="ARBA00004906"/>
    </source>
</evidence>
<dbReference type="Gene3D" id="1.25.40.420">
    <property type="match status" value="1"/>
</dbReference>
<comment type="caution">
    <text evidence="4">The sequence shown here is derived from an EMBL/GenBank/DDBJ whole genome shotgun (WGS) entry which is preliminary data.</text>
</comment>
<evidence type="ECO:0000313" key="4">
    <source>
        <dbReference type="EMBL" id="KAK9904851.1"/>
    </source>
</evidence>
<dbReference type="SMART" id="SM00875">
    <property type="entry name" value="BACK"/>
    <property type="match status" value="1"/>
</dbReference>
<dbReference type="Proteomes" id="UP001491310">
    <property type="component" value="Unassembled WGS sequence"/>
</dbReference>
<dbReference type="PROSITE" id="PS50097">
    <property type="entry name" value="BTB"/>
    <property type="match status" value="1"/>
</dbReference>
<name>A0ABR2YH93_9CHLO</name>
<dbReference type="InterPro" id="IPR051481">
    <property type="entry name" value="BTB-POZ/Galectin-3-binding"/>
</dbReference>
<dbReference type="PANTHER" id="PTHR24410">
    <property type="entry name" value="HL07962P-RELATED"/>
    <property type="match status" value="1"/>
</dbReference>
<dbReference type="Pfam" id="PF07707">
    <property type="entry name" value="BACK"/>
    <property type="match status" value="1"/>
</dbReference>
<gene>
    <name evidence="4" type="ORF">WJX75_003824</name>
</gene>
<accession>A0ABR2YH93</accession>
<proteinExistence type="predicted"/>
<comment type="pathway">
    <text evidence="1">Protein modification; protein ubiquitination.</text>
</comment>
<protein>
    <recommendedName>
        <fullName evidence="3">BTB domain-containing protein</fullName>
    </recommendedName>
</protein>
<dbReference type="Pfam" id="PF00651">
    <property type="entry name" value="BTB"/>
    <property type="match status" value="1"/>
</dbReference>